<dbReference type="Proteomes" id="UP001140949">
    <property type="component" value="Unassembled WGS sequence"/>
</dbReference>
<accession>A0AAX6DPF1</accession>
<sequence length="293" mass="32752">MQQLLIECPSIYELMASPIFSWENNPLLQIWRGKHDDSSKLSTLLESYNLTEMLPLMKEALSSNMVEVDGKKIHLPLNLEILKWANKTREILSRAMVPATVKFYNIYGTHNDTPHSVCYGTERTPIADLKQLLSAQPKYLYVNGDGTVPVESAKADGLEAVARVGVAANHRGIICDHHVFRILKHWLKAGEPDPFYNPLNDYVILPTASEVEKHWEKGMQVTTLKEEWDVLSPDTDANDDDSTDNLAMVGTVSVASVGKEQPLVSAQATILVHQHIEGMKHVEVRASRITMGT</sequence>
<keyword evidence="2" id="KW-1185">Reference proteome</keyword>
<reference evidence="1" key="2">
    <citation type="submission" date="2023-04" db="EMBL/GenBank/DDBJ databases">
        <authorList>
            <person name="Bruccoleri R.E."/>
            <person name="Oakeley E.J."/>
            <person name="Faust A.-M."/>
            <person name="Dessus-Babus S."/>
            <person name="Altorfer M."/>
            <person name="Burckhardt D."/>
            <person name="Oertli M."/>
            <person name="Naumann U."/>
            <person name="Petersen F."/>
            <person name="Wong J."/>
        </authorList>
    </citation>
    <scope>NUCLEOTIDE SEQUENCE</scope>
    <source>
        <strain evidence="1">GSM-AAB239-AS_SAM_17_03QT</strain>
        <tissue evidence="1">Leaf</tissue>
    </source>
</reference>
<dbReference type="AlphaFoldDB" id="A0AAX6DPF1"/>
<comment type="caution">
    <text evidence="1">The sequence shown here is derived from an EMBL/GenBank/DDBJ whole genome shotgun (WGS) entry which is preliminary data.</text>
</comment>
<reference evidence="1" key="1">
    <citation type="journal article" date="2023" name="GigaByte">
        <title>Genome assembly of the bearded iris, Iris pallida Lam.</title>
        <authorList>
            <person name="Bruccoleri R.E."/>
            <person name="Oakeley E.J."/>
            <person name="Faust A.M.E."/>
            <person name="Altorfer M."/>
            <person name="Dessus-Babus S."/>
            <person name="Burckhardt D."/>
            <person name="Oertli M."/>
            <person name="Naumann U."/>
            <person name="Petersen F."/>
            <person name="Wong J."/>
        </authorList>
    </citation>
    <scope>NUCLEOTIDE SEQUENCE</scope>
    <source>
        <strain evidence="1">GSM-AAB239-AS_SAM_17_03QT</strain>
    </source>
</reference>
<gene>
    <name evidence="1" type="ORF">M6B38_236570</name>
</gene>
<keyword evidence="1" id="KW-0808">Transferase</keyword>
<evidence type="ECO:0000313" key="1">
    <source>
        <dbReference type="EMBL" id="KAJ6793565.1"/>
    </source>
</evidence>
<dbReference type="GO" id="GO:0016746">
    <property type="term" value="F:acyltransferase activity"/>
    <property type="evidence" value="ECO:0007669"/>
    <property type="project" value="UniProtKB-KW"/>
</dbReference>
<protein>
    <submittedName>
        <fullName evidence="1">Lecithin-cholesterol acyltransferase-like 4</fullName>
    </submittedName>
</protein>
<dbReference type="PANTHER" id="PTHR11440">
    <property type="entry name" value="LECITHIN-CHOLESTEROL ACYLTRANSFERASE-RELATED"/>
    <property type="match status" value="1"/>
</dbReference>
<proteinExistence type="predicted"/>
<organism evidence="1 2">
    <name type="scientific">Iris pallida</name>
    <name type="common">Sweet iris</name>
    <dbReference type="NCBI Taxonomy" id="29817"/>
    <lineage>
        <taxon>Eukaryota</taxon>
        <taxon>Viridiplantae</taxon>
        <taxon>Streptophyta</taxon>
        <taxon>Embryophyta</taxon>
        <taxon>Tracheophyta</taxon>
        <taxon>Spermatophyta</taxon>
        <taxon>Magnoliopsida</taxon>
        <taxon>Liliopsida</taxon>
        <taxon>Asparagales</taxon>
        <taxon>Iridaceae</taxon>
        <taxon>Iridoideae</taxon>
        <taxon>Irideae</taxon>
        <taxon>Iris</taxon>
    </lineage>
</organism>
<name>A0AAX6DPF1_IRIPA</name>
<dbReference type="InterPro" id="IPR029058">
    <property type="entry name" value="AB_hydrolase_fold"/>
</dbReference>
<evidence type="ECO:0000313" key="2">
    <source>
        <dbReference type="Proteomes" id="UP001140949"/>
    </source>
</evidence>
<dbReference type="EMBL" id="JANAVB010042822">
    <property type="protein sequence ID" value="KAJ6793565.1"/>
    <property type="molecule type" value="Genomic_DNA"/>
</dbReference>
<dbReference type="Gene3D" id="3.40.50.1820">
    <property type="entry name" value="alpha/beta hydrolase"/>
    <property type="match status" value="1"/>
</dbReference>
<keyword evidence="1" id="KW-0012">Acyltransferase</keyword>